<organism evidence="2 3">
    <name type="scientific">Phaseolus coccineus</name>
    <name type="common">Scarlet runner bean</name>
    <name type="synonym">Phaseolus multiflorus</name>
    <dbReference type="NCBI Taxonomy" id="3886"/>
    <lineage>
        <taxon>Eukaryota</taxon>
        <taxon>Viridiplantae</taxon>
        <taxon>Streptophyta</taxon>
        <taxon>Embryophyta</taxon>
        <taxon>Tracheophyta</taxon>
        <taxon>Spermatophyta</taxon>
        <taxon>Magnoliopsida</taxon>
        <taxon>eudicotyledons</taxon>
        <taxon>Gunneridae</taxon>
        <taxon>Pentapetalae</taxon>
        <taxon>rosids</taxon>
        <taxon>fabids</taxon>
        <taxon>Fabales</taxon>
        <taxon>Fabaceae</taxon>
        <taxon>Papilionoideae</taxon>
        <taxon>50 kb inversion clade</taxon>
        <taxon>NPAAA clade</taxon>
        <taxon>indigoferoid/millettioid clade</taxon>
        <taxon>Phaseoleae</taxon>
        <taxon>Phaseolus</taxon>
    </lineage>
</organism>
<proteinExistence type="predicted"/>
<feature type="region of interest" description="Disordered" evidence="1">
    <location>
        <begin position="229"/>
        <end position="285"/>
    </location>
</feature>
<sequence length="310" mass="34798">MEIVTHSPTATPSKDPFDFNRARISPYLSAPSSPKRFGEYFCLSAPTSPSRFFAQFDSPYALEHQHGHGAVHKDKSDAEDDDGFAFFVDEESKSPRSAEELFDGGKIKPLNEDDLSDSVKSPLLPAVQPRISSKAKGKKKEGDLKGEEVEEEEERRGRDRSVCSSSSRSRVTRSLSPCNRISHYTWDEESNQVQDNKEGSVSNAVSLSSSSKSSRKWRLRDFLLFRSASEGRGSSKDPLRKFPAFYKKPQDPKTSIPNPSPGPRPRRKEPLSAHELHYARKKAESEDLKKRTYLPYKQGILGRLAGFGSR</sequence>
<protein>
    <submittedName>
        <fullName evidence="2">Uncharacterized protein</fullName>
    </submittedName>
</protein>
<gene>
    <name evidence="2" type="ORF">VNO80_17810</name>
</gene>
<feature type="region of interest" description="Disordered" evidence="1">
    <location>
        <begin position="82"/>
        <end position="215"/>
    </location>
</feature>
<dbReference type="PANTHER" id="PTHR33095">
    <property type="entry name" value="OS07G0619500 PROTEIN"/>
    <property type="match status" value="1"/>
</dbReference>
<dbReference type="InterPro" id="IPR012442">
    <property type="entry name" value="DUF1645_plant"/>
</dbReference>
<reference evidence="2 3" key="1">
    <citation type="submission" date="2024-01" db="EMBL/GenBank/DDBJ databases">
        <title>The genomes of 5 underutilized Papilionoideae crops provide insights into root nodulation and disease resistanc.</title>
        <authorList>
            <person name="Jiang F."/>
        </authorList>
    </citation>
    <scope>NUCLEOTIDE SEQUENCE [LARGE SCALE GENOMIC DNA]</scope>
    <source>
        <strain evidence="2">JINMINGXINNONG_FW02</strain>
        <tissue evidence="2">Leaves</tissue>
    </source>
</reference>
<dbReference type="Proteomes" id="UP001374584">
    <property type="component" value="Unassembled WGS sequence"/>
</dbReference>
<dbReference type="EMBL" id="JAYMYR010000007">
    <property type="protein sequence ID" value="KAK7352390.1"/>
    <property type="molecule type" value="Genomic_DNA"/>
</dbReference>
<feature type="compositionally biased region" description="Low complexity" evidence="1">
    <location>
        <begin position="200"/>
        <end position="212"/>
    </location>
</feature>
<keyword evidence="3" id="KW-1185">Reference proteome</keyword>
<dbReference type="PANTHER" id="PTHR33095:SF14">
    <property type="entry name" value="AR781"/>
    <property type="match status" value="1"/>
</dbReference>
<feature type="compositionally biased region" description="Basic and acidic residues" evidence="1">
    <location>
        <begin position="268"/>
        <end position="285"/>
    </location>
</feature>
<dbReference type="AlphaFoldDB" id="A0AAN9MD01"/>
<dbReference type="Pfam" id="PF07816">
    <property type="entry name" value="DUF1645"/>
    <property type="match status" value="1"/>
</dbReference>
<evidence type="ECO:0000313" key="2">
    <source>
        <dbReference type="EMBL" id="KAK7352390.1"/>
    </source>
</evidence>
<comment type="caution">
    <text evidence="2">The sequence shown here is derived from an EMBL/GenBank/DDBJ whole genome shotgun (WGS) entry which is preliminary data.</text>
</comment>
<evidence type="ECO:0000313" key="3">
    <source>
        <dbReference type="Proteomes" id="UP001374584"/>
    </source>
</evidence>
<name>A0AAN9MD01_PHACN</name>
<evidence type="ECO:0000256" key="1">
    <source>
        <dbReference type="SAM" id="MobiDB-lite"/>
    </source>
</evidence>
<accession>A0AAN9MD01</accession>
<feature type="compositionally biased region" description="Basic and acidic residues" evidence="1">
    <location>
        <begin position="90"/>
        <end position="111"/>
    </location>
</feature>
<feature type="compositionally biased region" description="Low complexity" evidence="1">
    <location>
        <begin position="162"/>
        <end position="176"/>
    </location>
</feature>